<dbReference type="Proteomes" id="UP000275663">
    <property type="component" value="Chromosome"/>
</dbReference>
<feature type="region of interest" description="Disordered" evidence="1">
    <location>
        <begin position="42"/>
        <end position="62"/>
    </location>
</feature>
<accession>A0A3Q9BNS5</accession>
<dbReference type="AlphaFoldDB" id="A0A3Q9BNS5"/>
<sequence length="89" mass="10235">MEYARWQGRVLKLLRHRDAHAITLRESQLPCLLFLAKKKGDCHRSTTGQQSNNNNNNNEKSSNIKPLRKLIAINFFSLLSCHVFVIEAS</sequence>
<evidence type="ECO:0000256" key="1">
    <source>
        <dbReference type="SAM" id="MobiDB-lite"/>
    </source>
</evidence>
<evidence type="ECO:0000313" key="2">
    <source>
        <dbReference type="EMBL" id="AZP11085.1"/>
    </source>
</evidence>
<organism evidence="2 3">
    <name type="scientific">Undibacterium parvum</name>
    <dbReference type="NCBI Taxonomy" id="401471"/>
    <lineage>
        <taxon>Bacteria</taxon>
        <taxon>Pseudomonadati</taxon>
        <taxon>Pseudomonadota</taxon>
        <taxon>Betaproteobacteria</taxon>
        <taxon>Burkholderiales</taxon>
        <taxon>Oxalobacteraceae</taxon>
        <taxon>Undibacterium</taxon>
    </lineage>
</organism>
<proteinExistence type="predicted"/>
<gene>
    <name evidence="2" type="ORF">EJN92_03090</name>
</gene>
<dbReference type="RefSeq" id="WP_126126484.1">
    <property type="nucleotide sequence ID" value="NZ_CP034464.1"/>
</dbReference>
<keyword evidence="3" id="KW-1185">Reference proteome</keyword>
<name>A0A3Q9BNS5_9BURK</name>
<protein>
    <submittedName>
        <fullName evidence="2">Uncharacterized protein</fullName>
    </submittedName>
</protein>
<dbReference type="KEGG" id="upv:EJN92_03090"/>
<dbReference type="EMBL" id="CP034464">
    <property type="protein sequence ID" value="AZP11085.1"/>
    <property type="molecule type" value="Genomic_DNA"/>
</dbReference>
<evidence type="ECO:0000313" key="3">
    <source>
        <dbReference type="Proteomes" id="UP000275663"/>
    </source>
</evidence>
<reference evidence="2 3" key="1">
    <citation type="journal article" date="2011" name="Int. J. Syst. Evol. Microbiol.">
        <title>Description of Undibacterium oligocarboniphilum sp. nov., isolated from purified water, and Undibacterium pigrum strain CCUG 49012 as the type strain of Undibacterium parvum sp. nov., and emended descriptions of the genus Undibacterium and the species Undibacterium pigrum.</title>
        <authorList>
            <person name="Eder W."/>
            <person name="Wanner G."/>
            <person name="Ludwig W."/>
            <person name="Busse H.J."/>
            <person name="Ziemke-Kageler F."/>
            <person name="Lang E."/>
        </authorList>
    </citation>
    <scope>NUCLEOTIDE SEQUENCE [LARGE SCALE GENOMIC DNA]</scope>
    <source>
        <strain evidence="2 3">DSM 23061</strain>
    </source>
</reference>